<accession>A0A8D9BUA5</accession>
<evidence type="ECO:0000313" key="1">
    <source>
        <dbReference type="EMBL" id="CAG6789354.1"/>
    </source>
</evidence>
<organism evidence="1">
    <name type="scientific">Cacopsylla melanoneura</name>
    <dbReference type="NCBI Taxonomy" id="428564"/>
    <lineage>
        <taxon>Eukaryota</taxon>
        <taxon>Metazoa</taxon>
        <taxon>Ecdysozoa</taxon>
        <taxon>Arthropoda</taxon>
        <taxon>Hexapoda</taxon>
        <taxon>Insecta</taxon>
        <taxon>Pterygota</taxon>
        <taxon>Neoptera</taxon>
        <taxon>Paraneoptera</taxon>
        <taxon>Hemiptera</taxon>
        <taxon>Sternorrhyncha</taxon>
        <taxon>Psylloidea</taxon>
        <taxon>Psyllidae</taxon>
        <taxon>Psyllinae</taxon>
        <taxon>Cacopsylla</taxon>
    </lineage>
</organism>
<proteinExistence type="predicted"/>
<sequence length="104" mass="12291">MQLCTTCIVYLIACEKQIRKTKQNAQPALCEFLFTKTIRFYLGYYCTRQTRYKYVPLQIYNLEYKIYIATIYSRIQDISSVLLDPQVYTAIITVQLNVNILDIP</sequence>
<dbReference type="AlphaFoldDB" id="A0A8D9BUA5"/>
<reference evidence="1" key="1">
    <citation type="submission" date="2021-05" db="EMBL/GenBank/DDBJ databases">
        <authorList>
            <person name="Alioto T."/>
            <person name="Alioto T."/>
            <person name="Gomez Garrido J."/>
        </authorList>
    </citation>
    <scope>NUCLEOTIDE SEQUENCE</scope>
</reference>
<protein>
    <submittedName>
        <fullName evidence="1">Uncharacterized protein</fullName>
    </submittedName>
</protein>
<name>A0A8D9BUA5_9HEMI</name>
<dbReference type="EMBL" id="HBUF01664597">
    <property type="protein sequence ID" value="CAG6789354.1"/>
    <property type="molecule type" value="Transcribed_RNA"/>
</dbReference>